<dbReference type="InterPro" id="IPR001753">
    <property type="entry name" value="Enoyl-CoA_hydra/iso"/>
</dbReference>
<dbReference type="Gene3D" id="3.90.226.10">
    <property type="entry name" value="2-enoyl-CoA Hydratase, Chain A, domain 1"/>
    <property type="match status" value="1"/>
</dbReference>
<evidence type="ECO:0000256" key="6">
    <source>
        <dbReference type="ARBA" id="ARBA00067035"/>
    </source>
</evidence>
<keyword evidence="9" id="KW-1185">Reference proteome</keyword>
<dbReference type="EMBL" id="SLXA01000001">
    <property type="protein sequence ID" value="TCO86642.1"/>
    <property type="molecule type" value="Genomic_DNA"/>
</dbReference>
<comment type="catalytic activity">
    <reaction evidence="5">
        <text>a short-chain (3S)-3-hydroxyacyl-CoA = a short-chain (2E)-enoyl-CoA + H2O</text>
        <dbReference type="Rhea" id="RHEA:52664"/>
        <dbReference type="ChEBI" id="CHEBI:15377"/>
        <dbReference type="ChEBI" id="CHEBI:87488"/>
        <dbReference type="ChEBI" id="CHEBI:136760"/>
        <dbReference type="EC" id="4.2.1.150"/>
    </reaction>
</comment>
<gene>
    <name evidence="8" type="ORF">EV212_101435</name>
</gene>
<dbReference type="PANTHER" id="PTHR11941">
    <property type="entry name" value="ENOYL-COA HYDRATASE-RELATED"/>
    <property type="match status" value="1"/>
</dbReference>
<name>A0A4R2LET8_9FIRM</name>
<dbReference type="FunFam" id="1.10.12.10:FF:000001">
    <property type="entry name" value="Probable enoyl-CoA hydratase, mitochondrial"/>
    <property type="match status" value="1"/>
</dbReference>
<dbReference type="PANTHER" id="PTHR11941:SF54">
    <property type="entry name" value="ENOYL-COA HYDRATASE, MITOCHONDRIAL"/>
    <property type="match status" value="1"/>
</dbReference>
<comment type="similarity">
    <text evidence="2 7">Belongs to the enoyl-CoA hydratase/isomerase family.</text>
</comment>
<comment type="caution">
    <text evidence="8">The sequence shown here is derived from an EMBL/GenBank/DDBJ whole genome shotgun (WGS) entry which is preliminary data.</text>
</comment>
<dbReference type="Proteomes" id="UP000295711">
    <property type="component" value="Unassembled WGS sequence"/>
</dbReference>
<evidence type="ECO:0000256" key="5">
    <source>
        <dbReference type="ARBA" id="ARBA00050624"/>
    </source>
</evidence>
<sequence>MAFNTIIYETNNGIGYITINRPKALNALSEEALTELSEALDMAAKDDDAKVVIITGAGGRAFVAGADISAMQHMTAVEAYDYARLGQTTYNKIQDMPKIVIAAIDGFALGGGCELALACDIRVASAKSQIGIPEVTLGVFPGFAGTQRLPRLVGTGIAKEMLATARKVHADEAKEIGLVNYVVDENPLAKAEELAAQICKNSMSAIALGKKAMNEGMEMELKKGIEHEASLFAVAFTTEDQREGMTAFLEKRPANFK</sequence>
<organism evidence="8 9">
    <name type="scientific">Frisingicoccus caecimuris</name>
    <dbReference type="NCBI Taxonomy" id="1796636"/>
    <lineage>
        <taxon>Bacteria</taxon>
        <taxon>Bacillati</taxon>
        <taxon>Bacillota</taxon>
        <taxon>Clostridia</taxon>
        <taxon>Lachnospirales</taxon>
        <taxon>Lachnospiraceae</taxon>
        <taxon>Frisingicoccus</taxon>
    </lineage>
</organism>
<dbReference type="GO" id="GO:0018812">
    <property type="term" value="F:3-hydroxyacyl-CoA dehydratase activity"/>
    <property type="evidence" value="ECO:0007669"/>
    <property type="project" value="UniProtKB-EC"/>
</dbReference>
<evidence type="ECO:0000256" key="3">
    <source>
        <dbReference type="ARBA" id="ARBA00011881"/>
    </source>
</evidence>
<comment type="subunit">
    <text evidence="3">Homotetramer.</text>
</comment>
<keyword evidence="4" id="KW-0456">Lyase</keyword>
<dbReference type="Pfam" id="PF00378">
    <property type="entry name" value="ECH_1"/>
    <property type="match status" value="1"/>
</dbReference>
<proteinExistence type="inferred from homology"/>
<evidence type="ECO:0000256" key="2">
    <source>
        <dbReference type="ARBA" id="ARBA00005254"/>
    </source>
</evidence>
<evidence type="ECO:0000256" key="1">
    <source>
        <dbReference type="ARBA" id="ARBA00005086"/>
    </source>
</evidence>
<dbReference type="RefSeq" id="WP_132088153.1">
    <property type="nucleotide sequence ID" value="NZ_JANKAQ010000002.1"/>
</dbReference>
<comment type="pathway">
    <text evidence="1">Lipid metabolism; butanoate metabolism.</text>
</comment>
<dbReference type="PROSITE" id="PS00166">
    <property type="entry name" value="ENOYL_COA_HYDRATASE"/>
    <property type="match status" value="1"/>
</dbReference>
<dbReference type="SUPFAM" id="SSF52096">
    <property type="entry name" value="ClpP/crotonase"/>
    <property type="match status" value="1"/>
</dbReference>
<dbReference type="Gene3D" id="1.10.12.10">
    <property type="entry name" value="Lyase 2-enoyl-coa Hydratase, Chain A, domain 2"/>
    <property type="match status" value="1"/>
</dbReference>
<dbReference type="InterPro" id="IPR014748">
    <property type="entry name" value="Enoyl-CoA_hydra_C"/>
</dbReference>
<accession>A0A4R2LET8</accession>
<evidence type="ECO:0000313" key="9">
    <source>
        <dbReference type="Proteomes" id="UP000295711"/>
    </source>
</evidence>
<dbReference type="CDD" id="cd06558">
    <property type="entry name" value="crotonase-like"/>
    <property type="match status" value="1"/>
</dbReference>
<dbReference type="EC" id="4.2.1.150" evidence="6"/>
<evidence type="ECO:0000313" key="8">
    <source>
        <dbReference type="EMBL" id="TCO86642.1"/>
    </source>
</evidence>
<protein>
    <recommendedName>
        <fullName evidence="6">short-chain-enoyl-CoA hydratase</fullName>
        <ecNumber evidence="6">4.2.1.150</ecNumber>
    </recommendedName>
</protein>
<dbReference type="FunFam" id="3.90.226.10:FF:000009">
    <property type="entry name" value="Carnitinyl-CoA dehydratase"/>
    <property type="match status" value="1"/>
</dbReference>
<dbReference type="InterPro" id="IPR018376">
    <property type="entry name" value="Enoyl-CoA_hyd/isom_CS"/>
</dbReference>
<dbReference type="InterPro" id="IPR029045">
    <property type="entry name" value="ClpP/crotonase-like_dom_sf"/>
</dbReference>
<dbReference type="GO" id="GO:0006635">
    <property type="term" value="P:fatty acid beta-oxidation"/>
    <property type="evidence" value="ECO:0007669"/>
    <property type="project" value="TreeGrafter"/>
</dbReference>
<dbReference type="OrthoDB" id="9775794at2"/>
<evidence type="ECO:0000256" key="7">
    <source>
        <dbReference type="RuleBase" id="RU003707"/>
    </source>
</evidence>
<dbReference type="AlphaFoldDB" id="A0A4R2LET8"/>
<evidence type="ECO:0000256" key="4">
    <source>
        <dbReference type="ARBA" id="ARBA00023239"/>
    </source>
</evidence>
<reference evidence="8 9" key="1">
    <citation type="submission" date="2019-03" db="EMBL/GenBank/DDBJ databases">
        <title>Genomic Encyclopedia of Type Strains, Phase IV (KMG-IV): sequencing the most valuable type-strain genomes for metagenomic binning, comparative biology and taxonomic classification.</title>
        <authorList>
            <person name="Goeker M."/>
        </authorList>
    </citation>
    <scope>NUCLEOTIDE SEQUENCE [LARGE SCALE GENOMIC DNA]</scope>
    <source>
        <strain evidence="8 9">DSM 28559</strain>
    </source>
</reference>